<proteinExistence type="predicted"/>
<evidence type="ECO:0000313" key="3">
    <source>
        <dbReference type="Proteomes" id="UP000078512"/>
    </source>
</evidence>
<feature type="transmembrane region" description="Helical" evidence="1">
    <location>
        <begin position="65"/>
        <end position="88"/>
    </location>
</feature>
<keyword evidence="1" id="KW-1133">Transmembrane helix</keyword>
<gene>
    <name evidence="2" type="ORF">K457DRAFT_519891</name>
</gene>
<feature type="transmembrane region" description="Helical" evidence="1">
    <location>
        <begin position="6"/>
        <end position="27"/>
    </location>
</feature>
<accession>A0A197JWH0</accession>
<keyword evidence="3" id="KW-1185">Reference proteome</keyword>
<keyword evidence="1" id="KW-0472">Membrane</keyword>
<keyword evidence="1" id="KW-0812">Transmembrane</keyword>
<dbReference type="EMBL" id="KV442042">
    <property type="protein sequence ID" value="OAQ29313.1"/>
    <property type="molecule type" value="Genomic_DNA"/>
</dbReference>
<name>A0A197JWH0_9FUNG</name>
<evidence type="ECO:0008006" key="4">
    <source>
        <dbReference type="Google" id="ProtNLM"/>
    </source>
</evidence>
<organism evidence="2 3">
    <name type="scientific">Linnemannia elongata AG-77</name>
    <dbReference type="NCBI Taxonomy" id="1314771"/>
    <lineage>
        <taxon>Eukaryota</taxon>
        <taxon>Fungi</taxon>
        <taxon>Fungi incertae sedis</taxon>
        <taxon>Mucoromycota</taxon>
        <taxon>Mortierellomycotina</taxon>
        <taxon>Mortierellomycetes</taxon>
        <taxon>Mortierellales</taxon>
        <taxon>Mortierellaceae</taxon>
        <taxon>Linnemannia</taxon>
    </lineage>
</organism>
<evidence type="ECO:0000256" key="1">
    <source>
        <dbReference type="SAM" id="Phobius"/>
    </source>
</evidence>
<reference evidence="2 3" key="1">
    <citation type="submission" date="2016-05" db="EMBL/GenBank/DDBJ databases">
        <title>Genome sequencing reveals origins of a unique bacterial endosymbiosis in the earliest lineages of terrestrial Fungi.</title>
        <authorList>
            <consortium name="DOE Joint Genome Institute"/>
            <person name="Uehling J."/>
            <person name="Gryganskyi A."/>
            <person name="Hameed K."/>
            <person name="Tschaplinski T."/>
            <person name="Misztal P."/>
            <person name="Wu S."/>
            <person name="Desiro A."/>
            <person name="Vande Pol N."/>
            <person name="Du Z.-Y."/>
            <person name="Zienkiewicz A."/>
            <person name="Zienkiewicz K."/>
            <person name="Morin E."/>
            <person name="Tisserant E."/>
            <person name="Splivallo R."/>
            <person name="Hainaut M."/>
            <person name="Henrissat B."/>
            <person name="Ohm R."/>
            <person name="Kuo A."/>
            <person name="Yan J."/>
            <person name="Lipzen A."/>
            <person name="Nolan M."/>
            <person name="Labutti K."/>
            <person name="Barry K."/>
            <person name="Goldstein A."/>
            <person name="Labbe J."/>
            <person name="Schadt C."/>
            <person name="Tuskan G."/>
            <person name="Grigoriev I."/>
            <person name="Martin F."/>
            <person name="Vilgalys R."/>
            <person name="Bonito G."/>
        </authorList>
    </citation>
    <scope>NUCLEOTIDE SEQUENCE [LARGE SCALE GENOMIC DNA]</scope>
    <source>
        <strain evidence="2 3">AG-77</strain>
    </source>
</reference>
<dbReference type="Proteomes" id="UP000078512">
    <property type="component" value="Unassembled WGS sequence"/>
</dbReference>
<protein>
    <recommendedName>
        <fullName evidence="4">Transmembrane protein</fullName>
    </recommendedName>
</protein>
<dbReference type="AlphaFoldDB" id="A0A197JWH0"/>
<evidence type="ECO:0000313" key="2">
    <source>
        <dbReference type="EMBL" id="OAQ29313.1"/>
    </source>
</evidence>
<sequence>MASTTLNIFAVFFISVLFQPFLFFSIANNKKVSSNNFIQLKFRAILSLCTQKKLTPIQTKKKGRFFLSCICTFSLLFLSPFRFCLFVLSIKNCASKSPTPCK</sequence>